<dbReference type="PANTHER" id="PTHR33266">
    <property type="entry name" value="CHROMOSOME 15, WHOLE GENOME SHOTGUN SEQUENCE"/>
    <property type="match status" value="1"/>
</dbReference>
<dbReference type="OrthoDB" id="107110at2759"/>
<feature type="region of interest" description="Disordered" evidence="1">
    <location>
        <begin position="280"/>
        <end position="311"/>
    </location>
</feature>
<dbReference type="InterPro" id="IPR013761">
    <property type="entry name" value="SAM/pointed_sf"/>
</dbReference>
<dbReference type="Gene3D" id="1.10.150.50">
    <property type="entry name" value="Transcription Factor, Ets-1"/>
    <property type="match status" value="1"/>
</dbReference>
<evidence type="ECO:0000313" key="3">
    <source>
        <dbReference type="Proteomes" id="UP000615446"/>
    </source>
</evidence>
<feature type="compositionally biased region" description="Basic and acidic residues" evidence="1">
    <location>
        <begin position="283"/>
        <end position="295"/>
    </location>
</feature>
<dbReference type="EMBL" id="BLAL01000059">
    <property type="protein sequence ID" value="GES82109.1"/>
    <property type="molecule type" value="Genomic_DNA"/>
</dbReference>
<reference evidence="2" key="1">
    <citation type="submission" date="2019-10" db="EMBL/GenBank/DDBJ databases">
        <title>Conservation and host-specific expression of non-tandemly repeated heterogenous ribosome RNA gene in arbuscular mycorrhizal fungi.</title>
        <authorList>
            <person name="Maeda T."/>
            <person name="Kobayashi Y."/>
            <person name="Nakagawa T."/>
            <person name="Ezawa T."/>
            <person name="Yamaguchi K."/>
            <person name="Bino T."/>
            <person name="Nishimoto Y."/>
            <person name="Shigenobu S."/>
            <person name="Kawaguchi M."/>
        </authorList>
    </citation>
    <scope>NUCLEOTIDE SEQUENCE</scope>
    <source>
        <strain evidence="2">HR1</strain>
    </source>
</reference>
<name>A0A8H3LAK8_9GLOM</name>
<dbReference type="AlphaFoldDB" id="A0A8H3LAK8"/>
<gene>
    <name evidence="2" type="ORF">RCL2_000933700</name>
</gene>
<dbReference type="Proteomes" id="UP000615446">
    <property type="component" value="Unassembled WGS sequence"/>
</dbReference>
<evidence type="ECO:0000313" key="2">
    <source>
        <dbReference type="EMBL" id="GES82109.1"/>
    </source>
</evidence>
<evidence type="ECO:0000256" key="1">
    <source>
        <dbReference type="SAM" id="MobiDB-lite"/>
    </source>
</evidence>
<protein>
    <recommendedName>
        <fullName evidence="4">SAM domain-containing protein</fullName>
    </recommendedName>
</protein>
<feature type="compositionally biased region" description="Low complexity" evidence="1">
    <location>
        <begin position="300"/>
        <end position="311"/>
    </location>
</feature>
<accession>A0A8H3LAK8</accession>
<comment type="caution">
    <text evidence="2">The sequence shown here is derived from an EMBL/GenBank/DDBJ whole genome shotgun (WGS) entry which is preliminary data.</text>
</comment>
<organism evidence="2 3">
    <name type="scientific">Rhizophagus clarus</name>
    <dbReference type="NCBI Taxonomy" id="94130"/>
    <lineage>
        <taxon>Eukaryota</taxon>
        <taxon>Fungi</taxon>
        <taxon>Fungi incertae sedis</taxon>
        <taxon>Mucoromycota</taxon>
        <taxon>Glomeromycotina</taxon>
        <taxon>Glomeromycetes</taxon>
        <taxon>Glomerales</taxon>
        <taxon>Glomeraceae</taxon>
        <taxon>Rhizophagus</taxon>
    </lineage>
</organism>
<sequence>MSLQASSPASPASIMEEISTRTMSDVVKDFNTEELIDYLGRKDLKLKESHFKILRKEEIAGSDFLKLTKEDFRSIGFTLGPTTRFTEFIEGLSQKLRNYSSFKTLDSLKEMLRRNKVNGEDIINIKQFTPVFEEISDDKAFEHCMENIILKLSNVETMTDANEATRCEFISAILHASIAIAKKLTSQDIFIVLQKDVSGKDATGRVDYAIKSLEDLLCITEGKPRNIKIGYAQNLAQLESTEWHFIIYTPDGIYSTSGSEYQINLTKSAVKENPELLRSNVKRNHESGTEADSAKRLTANDNSSNNSSPSFNSVAVPEAITILTNSAKHLNGKLLEEKDMDSFLLEAHKKIVSSEIKQRNKEKKFLRKSANQDVTFGNAYVSETVVVTPQLVIADTPQEEISMVDSKVTHDIKAVNRDKETAIEPYLNEKLEDPTDTVGNTFINVVGNNIRVIVGVPVTEQPVGGKNRKLDNWHLKTSTSRKYLGSIDVGDLIPIIKVQLKIKGDIAIRSGSDSLEESKLVTELFNTENNAYEITVEGNDDGSSSSKVKEIELEKESNIEVKRIENAFHVNYQGSALDTFYERLILFHDEWRNRETPYAPYLTIIQSSGSGKTRLVGELRTKGVFVLYICKRQQNSSGYPILTPYAQQIFEKIRDNKFVVLLSEAIKLIKNNNWNEGEFWELQVKAEYENTRTQFWKRVLESVESLSQHNNLLSNKDFVKDLFDKDSPISVVCCIDEAHELLERTSITNDETYFVRWRRQIRNIMWHGFFNVLLSTNGKVGNFLPPEIKDTHSARMHEYFLFPAYLDVHTIDVLARIAPPGKSYDPQRALYLGIPLWGSLAQTGVDITNVLHLASQKIRNFNKKQEKDHLANLACMSCSFALQVCPRIAEVEMLIASHMATAIGVSDNRTDLLCTYPSDPILASGALKDLIIEVGLEDCLDTLLEQFSRGVVEAGERGELVSRILFLEAYVRIMKINQLPPVTYLEKVPLSLFLKALCKGIDEKIDDLLVKMHINEAEIGFNHWTSLLASNKQYVKEGGQKYLSENLIQEAYHRHTAFKMPLGFPVIDYVIPFKYSTNKYGIISIQNKNAKKTKYQDGDVPVLVHPRSAFDNNNFKGVILGIYIDTGTSNQSIEIKEVDSKELRGKTPVTNRAIYIENI</sequence>
<evidence type="ECO:0008006" key="4">
    <source>
        <dbReference type="Google" id="ProtNLM"/>
    </source>
</evidence>
<dbReference type="PANTHER" id="PTHR33266:SF1">
    <property type="entry name" value="F-BOX DOMAIN-CONTAINING PROTEIN"/>
    <property type="match status" value="1"/>
</dbReference>
<proteinExistence type="predicted"/>